<feature type="compositionally biased region" description="Acidic residues" evidence="4">
    <location>
        <begin position="100"/>
        <end position="114"/>
    </location>
</feature>
<dbReference type="InterPro" id="IPR036312">
    <property type="entry name" value="Bifun_inhib/LTP/seed_sf"/>
</dbReference>
<evidence type="ECO:0000256" key="5">
    <source>
        <dbReference type="SAM" id="SignalP"/>
    </source>
</evidence>
<dbReference type="SUPFAM" id="SSF47699">
    <property type="entry name" value="Bifunctional inhibitor/lipid-transfer protein/seed storage 2S albumin"/>
    <property type="match status" value="1"/>
</dbReference>
<evidence type="ECO:0000313" key="8">
    <source>
        <dbReference type="Proteomes" id="UP001359559"/>
    </source>
</evidence>
<dbReference type="PANTHER" id="PTHR35496:SF20">
    <property type="entry name" value="2S SEED STORAGE PROTEIN 1-RELATED"/>
    <property type="match status" value="1"/>
</dbReference>
<evidence type="ECO:0000256" key="4">
    <source>
        <dbReference type="SAM" id="MobiDB-lite"/>
    </source>
</evidence>
<dbReference type="Gene3D" id="1.10.110.10">
    <property type="entry name" value="Plant lipid-transfer and hydrophobic proteins"/>
    <property type="match status" value="1"/>
</dbReference>
<name>A0AAN9FFT2_CLITE</name>
<evidence type="ECO:0000256" key="1">
    <source>
        <dbReference type="ARBA" id="ARBA00008262"/>
    </source>
</evidence>
<comment type="caution">
    <text evidence="7">The sequence shown here is derived from an EMBL/GenBank/DDBJ whole genome shotgun (WGS) entry which is preliminary data.</text>
</comment>
<dbReference type="EMBL" id="JAYKXN010000007">
    <property type="protein sequence ID" value="KAK7272443.1"/>
    <property type="molecule type" value="Genomic_DNA"/>
</dbReference>
<dbReference type="Proteomes" id="UP001359559">
    <property type="component" value="Unassembled WGS sequence"/>
</dbReference>
<reference evidence="7 8" key="1">
    <citation type="submission" date="2024-01" db="EMBL/GenBank/DDBJ databases">
        <title>The genomes of 5 underutilized Papilionoideae crops provide insights into root nodulation and disease resistance.</title>
        <authorList>
            <person name="Yuan L."/>
        </authorList>
    </citation>
    <scope>NUCLEOTIDE SEQUENCE [LARGE SCALE GENOMIC DNA]</scope>
    <source>
        <strain evidence="7">LY-2023</strain>
        <tissue evidence="7">Leaf</tissue>
    </source>
</reference>
<dbReference type="Pfam" id="PF00234">
    <property type="entry name" value="Tryp_alpha_amyl"/>
    <property type="match status" value="1"/>
</dbReference>
<feature type="chain" id="PRO_5042914352" description="Bifunctional inhibitor/plant lipid transfer protein/seed storage helical domain-containing protein" evidence="5">
    <location>
        <begin position="39"/>
        <end position="198"/>
    </location>
</feature>
<dbReference type="InterPro" id="IPR000617">
    <property type="entry name" value="Napin/2SS/CON"/>
</dbReference>
<dbReference type="InterPro" id="IPR016140">
    <property type="entry name" value="Bifunc_inhib/LTP/seed_store"/>
</dbReference>
<dbReference type="PANTHER" id="PTHR35496">
    <property type="entry name" value="2S SEED STORAGE PROTEIN 1-RELATED"/>
    <property type="match status" value="1"/>
</dbReference>
<proteinExistence type="inferred from homology"/>
<dbReference type="GO" id="GO:0045735">
    <property type="term" value="F:nutrient reservoir activity"/>
    <property type="evidence" value="ECO:0007669"/>
    <property type="project" value="InterPro"/>
</dbReference>
<dbReference type="SMART" id="SM00499">
    <property type="entry name" value="AAI"/>
    <property type="match status" value="1"/>
</dbReference>
<comment type="similarity">
    <text evidence="1">Belongs to the 2S seed storage albumins family.</text>
</comment>
<evidence type="ECO:0000256" key="2">
    <source>
        <dbReference type="ARBA" id="ARBA00022729"/>
    </source>
</evidence>
<evidence type="ECO:0000313" key="7">
    <source>
        <dbReference type="EMBL" id="KAK7272443.1"/>
    </source>
</evidence>
<sequence>MPPPMLSFSTPIPHTKMAKFSILFSLLVALLFVALAHASKSQQGSCDKQLERVNLDPCEQLIMDQIPSQQDEDEEDENSRIKRRVNYLRNVIRQGSKQDQDEDEEEDQDQDQDEQQMKQHLRKCCRQLKKLHNPQCQCEALQNILENRSEKLQSKKQLELVEKELTVLPLICGLPPQLVAECDLRPDELKAESRHGRM</sequence>
<organism evidence="7 8">
    <name type="scientific">Clitoria ternatea</name>
    <name type="common">Butterfly pea</name>
    <dbReference type="NCBI Taxonomy" id="43366"/>
    <lineage>
        <taxon>Eukaryota</taxon>
        <taxon>Viridiplantae</taxon>
        <taxon>Streptophyta</taxon>
        <taxon>Embryophyta</taxon>
        <taxon>Tracheophyta</taxon>
        <taxon>Spermatophyta</taxon>
        <taxon>Magnoliopsida</taxon>
        <taxon>eudicotyledons</taxon>
        <taxon>Gunneridae</taxon>
        <taxon>Pentapetalae</taxon>
        <taxon>rosids</taxon>
        <taxon>fabids</taxon>
        <taxon>Fabales</taxon>
        <taxon>Fabaceae</taxon>
        <taxon>Papilionoideae</taxon>
        <taxon>50 kb inversion clade</taxon>
        <taxon>NPAAA clade</taxon>
        <taxon>indigoferoid/millettioid clade</taxon>
        <taxon>Phaseoleae</taxon>
        <taxon>Clitoria</taxon>
    </lineage>
</organism>
<protein>
    <recommendedName>
        <fullName evidence="6">Bifunctional inhibitor/plant lipid transfer protein/seed storage helical domain-containing protein</fullName>
    </recommendedName>
</protein>
<gene>
    <name evidence="7" type="ORF">RJT34_29045</name>
</gene>
<feature type="signal peptide" evidence="5">
    <location>
        <begin position="1"/>
        <end position="38"/>
    </location>
</feature>
<feature type="domain" description="Bifunctional inhibitor/plant lipid transfer protein/seed storage helical" evidence="6">
    <location>
        <begin position="58"/>
        <end position="182"/>
    </location>
</feature>
<evidence type="ECO:0000259" key="6">
    <source>
        <dbReference type="SMART" id="SM00499"/>
    </source>
</evidence>
<evidence type="ECO:0000256" key="3">
    <source>
        <dbReference type="ARBA" id="ARBA00023157"/>
    </source>
</evidence>
<keyword evidence="2 5" id="KW-0732">Signal</keyword>
<keyword evidence="3" id="KW-1015">Disulfide bond</keyword>
<feature type="region of interest" description="Disordered" evidence="4">
    <location>
        <begin position="92"/>
        <end position="115"/>
    </location>
</feature>
<accession>A0AAN9FFT2</accession>
<dbReference type="AlphaFoldDB" id="A0AAN9FFT2"/>
<keyword evidence="8" id="KW-1185">Reference proteome</keyword>